<reference evidence="1" key="1">
    <citation type="submission" date="2023-08" db="EMBL/GenBank/DDBJ databases">
        <title>A de novo genome assembly of Solanum verrucosum Schlechtendal, a Mexican diploid species geographically isolated from the other diploid A-genome species in potato relatives.</title>
        <authorList>
            <person name="Hosaka K."/>
        </authorList>
    </citation>
    <scope>NUCLEOTIDE SEQUENCE</scope>
    <source>
        <tissue evidence="1">Young leaves</tissue>
    </source>
</reference>
<evidence type="ECO:0000313" key="2">
    <source>
        <dbReference type="Proteomes" id="UP001234989"/>
    </source>
</evidence>
<protein>
    <submittedName>
        <fullName evidence="1">Uncharacterized protein</fullName>
    </submittedName>
</protein>
<name>A0AAF0TSD4_SOLVR</name>
<evidence type="ECO:0000313" key="1">
    <source>
        <dbReference type="EMBL" id="WMV30711.1"/>
    </source>
</evidence>
<keyword evidence="2" id="KW-1185">Reference proteome</keyword>
<proteinExistence type="predicted"/>
<dbReference type="Proteomes" id="UP001234989">
    <property type="component" value="Chromosome 5"/>
</dbReference>
<organism evidence="1 2">
    <name type="scientific">Solanum verrucosum</name>
    <dbReference type="NCBI Taxonomy" id="315347"/>
    <lineage>
        <taxon>Eukaryota</taxon>
        <taxon>Viridiplantae</taxon>
        <taxon>Streptophyta</taxon>
        <taxon>Embryophyta</taxon>
        <taxon>Tracheophyta</taxon>
        <taxon>Spermatophyta</taxon>
        <taxon>Magnoliopsida</taxon>
        <taxon>eudicotyledons</taxon>
        <taxon>Gunneridae</taxon>
        <taxon>Pentapetalae</taxon>
        <taxon>asterids</taxon>
        <taxon>lamiids</taxon>
        <taxon>Solanales</taxon>
        <taxon>Solanaceae</taxon>
        <taxon>Solanoideae</taxon>
        <taxon>Solaneae</taxon>
        <taxon>Solanum</taxon>
    </lineage>
</organism>
<accession>A0AAF0TSD4</accession>
<dbReference type="EMBL" id="CP133616">
    <property type="protein sequence ID" value="WMV30711.1"/>
    <property type="molecule type" value="Genomic_DNA"/>
</dbReference>
<sequence length="219" mass="23240">MLLASTELLDKSIASTSIGGLEVMFLLFHLIQLLNYIDSLGERKSGIENVNFLDDAQSKLQSAGQKCKLERDFDILCNVKDTRPESQLAYAELLNKSLAFTSIDGLEGCESILLAYAELLDKSIASTTIGGLERSESMLLASTELLDKSIDSTSIGGLEGSDSMLLASAELLDKSIASTSIGGLEGSEPMLLASAELLDKSLALTSISGLEGMSLCNGF</sequence>
<dbReference type="AlphaFoldDB" id="A0AAF0TSD4"/>
<gene>
    <name evidence="1" type="ORF">MTR67_024096</name>
</gene>